<dbReference type="InterPro" id="IPR013083">
    <property type="entry name" value="Znf_RING/FYVE/PHD"/>
</dbReference>
<protein>
    <recommendedName>
        <fullName evidence="6">PAX-interacting protein 1</fullName>
    </recommendedName>
    <alternativeName>
        <fullName evidence="7">PAX transactivation activation domain-interacting protein</fullName>
    </alternativeName>
</protein>
<evidence type="ECO:0000256" key="8">
    <source>
        <dbReference type="PROSITE-ProRule" id="PRU00175"/>
    </source>
</evidence>
<dbReference type="GO" id="GO:0006974">
    <property type="term" value="P:DNA damage response"/>
    <property type="evidence" value="ECO:0007669"/>
    <property type="project" value="UniProtKB-KW"/>
</dbReference>
<evidence type="ECO:0000256" key="5">
    <source>
        <dbReference type="ARBA" id="ARBA00023242"/>
    </source>
</evidence>
<dbReference type="InterPro" id="IPR051579">
    <property type="entry name" value="DDR_Transcriptional_Reg"/>
</dbReference>
<feature type="domain" description="BRCT" evidence="10">
    <location>
        <begin position="563"/>
        <end position="644"/>
    </location>
</feature>
<dbReference type="SUPFAM" id="SSF57850">
    <property type="entry name" value="RING/U-box"/>
    <property type="match status" value="1"/>
</dbReference>
<evidence type="ECO:0000259" key="10">
    <source>
        <dbReference type="PROSITE" id="PS50172"/>
    </source>
</evidence>
<dbReference type="GO" id="GO:0008270">
    <property type="term" value="F:zinc ion binding"/>
    <property type="evidence" value="ECO:0007669"/>
    <property type="project" value="UniProtKB-KW"/>
</dbReference>
<evidence type="ECO:0000256" key="6">
    <source>
        <dbReference type="ARBA" id="ARBA00023858"/>
    </source>
</evidence>
<evidence type="ECO:0000256" key="7">
    <source>
        <dbReference type="ARBA" id="ARBA00030146"/>
    </source>
</evidence>
<keyword evidence="2" id="KW-0227">DNA damage</keyword>
<evidence type="ECO:0000256" key="1">
    <source>
        <dbReference type="ARBA" id="ARBA00004123"/>
    </source>
</evidence>
<dbReference type="InterPro" id="IPR036420">
    <property type="entry name" value="BRCT_dom_sf"/>
</dbReference>
<evidence type="ECO:0000256" key="4">
    <source>
        <dbReference type="ARBA" id="ARBA00022833"/>
    </source>
</evidence>
<dbReference type="Pfam" id="PF13639">
    <property type="entry name" value="zf-RING_2"/>
    <property type="match status" value="1"/>
</dbReference>
<dbReference type="Gene3D" id="3.30.40.10">
    <property type="entry name" value="Zinc/RING finger domain, C3HC4 (zinc finger)"/>
    <property type="match status" value="1"/>
</dbReference>
<dbReference type="PANTHER" id="PTHR23196:SF1">
    <property type="entry name" value="PAX-INTERACTING PROTEIN 1"/>
    <property type="match status" value="1"/>
</dbReference>
<reference evidence="11 12" key="1">
    <citation type="submission" date="2019-08" db="EMBL/GenBank/DDBJ databases">
        <title>Whole genome of Aphis craccivora.</title>
        <authorList>
            <person name="Voronova N.V."/>
            <person name="Shulinski R.S."/>
            <person name="Bandarenka Y.V."/>
            <person name="Zhorov D.G."/>
            <person name="Warner D."/>
        </authorList>
    </citation>
    <scope>NUCLEOTIDE SEQUENCE [LARGE SCALE GENOMIC DNA]</scope>
    <source>
        <strain evidence="11">180601</strain>
        <tissue evidence="11">Whole Body</tissue>
    </source>
</reference>
<comment type="subcellular location">
    <subcellularLocation>
        <location evidence="1">Nucleus</location>
    </subcellularLocation>
</comment>
<dbReference type="SMART" id="SM00184">
    <property type="entry name" value="RING"/>
    <property type="match status" value="1"/>
</dbReference>
<evidence type="ECO:0000259" key="9">
    <source>
        <dbReference type="PROSITE" id="PS50089"/>
    </source>
</evidence>
<dbReference type="InterPro" id="IPR001357">
    <property type="entry name" value="BRCT_dom"/>
</dbReference>
<evidence type="ECO:0000256" key="3">
    <source>
        <dbReference type="ARBA" id="ARBA00022771"/>
    </source>
</evidence>
<dbReference type="AlphaFoldDB" id="A0A6G0ZCY7"/>
<name>A0A6G0ZCY7_APHCR</name>
<dbReference type="Pfam" id="PF16589">
    <property type="entry name" value="BRCT_2"/>
    <property type="match status" value="1"/>
</dbReference>
<organism evidence="11 12">
    <name type="scientific">Aphis craccivora</name>
    <name type="common">Cowpea aphid</name>
    <dbReference type="NCBI Taxonomy" id="307492"/>
    <lineage>
        <taxon>Eukaryota</taxon>
        <taxon>Metazoa</taxon>
        <taxon>Ecdysozoa</taxon>
        <taxon>Arthropoda</taxon>
        <taxon>Hexapoda</taxon>
        <taxon>Insecta</taxon>
        <taxon>Pterygota</taxon>
        <taxon>Neoptera</taxon>
        <taxon>Paraneoptera</taxon>
        <taxon>Hemiptera</taxon>
        <taxon>Sternorrhyncha</taxon>
        <taxon>Aphidomorpha</taxon>
        <taxon>Aphidoidea</taxon>
        <taxon>Aphididae</taxon>
        <taxon>Aphidini</taxon>
        <taxon>Aphis</taxon>
        <taxon>Aphis</taxon>
    </lineage>
</organism>
<keyword evidence="3 8" id="KW-0479">Metal-binding</keyword>
<keyword evidence="5" id="KW-0539">Nucleus</keyword>
<evidence type="ECO:0000256" key="2">
    <source>
        <dbReference type="ARBA" id="ARBA00022763"/>
    </source>
</evidence>
<dbReference type="InterPro" id="IPR001841">
    <property type="entry name" value="Znf_RING"/>
</dbReference>
<accession>A0A6G0ZCY7</accession>
<dbReference type="PANTHER" id="PTHR23196">
    <property type="entry name" value="PAX TRANSCRIPTION ACTIVATION DOMAIN INTERACTING PROTEIN"/>
    <property type="match status" value="1"/>
</dbReference>
<comment type="caution">
    <text evidence="11">The sequence shown here is derived from an EMBL/GenBank/DDBJ whole genome shotgun (WGS) entry which is preliminary data.</text>
</comment>
<dbReference type="Gene3D" id="3.40.50.10190">
    <property type="entry name" value="BRCT domain"/>
    <property type="match status" value="3"/>
</dbReference>
<dbReference type="CDD" id="cd17711">
    <property type="entry name" value="BRCT_PAXIP1_rpt3"/>
    <property type="match status" value="1"/>
</dbReference>
<keyword evidence="4" id="KW-0862">Zinc</keyword>
<dbReference type="EMBL" id="VUJU01000708">
    <property type="protein sequence ID" value="KAF0768763.1"/>
    <property type="molecule type" value="Genomic_DNA"/>
</dbReference>
<dbReference type="PROSITE" id="PS50172">
    <property type="entry name" value="BRCT"/>
    <property type="match status" value="1"/>
</dbReference>
<dbReference type="SMART" id="SM00292">
    <property type="entry name" value="BRCT"/>
    <property type="match status" value="3"/>
</dbReference>
<evidence type="ECO:0000313" key="12">
    <source>
        <dbReference type="Proteomes" id="UP000478052"/>
    </source>
</evidence>
<dbReference type="PROSITE" id="PS50089">
    <property type="entry name" value="ZF_RING_2"/>
    <property type="match status" value="1"/>
</dbReference>
<gene>
    <name evidence="11" type="ORF">FWK35_00000402</name>
</gene>
<proteinExistence type="predicted"/>
<dbReference type="OrthoDB" id="342264at2759"/>
<sequence length="768" mass="88343">MFTCSICNETFVGIHQDSTCTTLCGHVFHYHCLMNWLARSETCPHCRSQVSINNLVKLFLQVDPHARVSWDRKTDEEIETLKGQLRSLKSKESQNANFIDSLESQLNAKNIALKSSKEYADKLKNQAENHKKGYIAIVANLKLLKEKLNASETEKKKFKLKYLEQTTEVQSLTKNLYDLQSQNSAVIDKLKSEIATLKSEKAYFQRRCHNTENINIEQPCSSKMCIENENAIPLQNQTKSVYYGHDPQLHLTAQQFLLGCVFLIVELQVEHEGKLCNDITMSKLDIIEHGGSVDQIYSNRITHVICITQKHHIVEQGIKDGKRCVTDFWLRDVLARKSMIPPWLAHHFPLPYSINHNLPCQDLNIYIVNFSINEYYRIKSMIELVGGHVIEEVTKADIIVSMKRKWRSNDLAQKKNTLAVHAVRLQQQRETASGRNDALEGEIAESSFINRVVNVQWINDLIFGAKLSLNESGYSQYQQFDLCDPFLVNYDMVSHLMEAWKTPLGFHSAQKLDDDFTVSPDSSTQFKRRKTLSKTPELINLDDDDINDNDVVITYIKTLPKSKPIVMFSGFVTDDEEILKMILYLLGGKLASQNFEPTHLVLNKCKTSLEFFICLPTVKYIVNANWLRDSHSNLQLQDEKQYLIEHLQDKYMGLCHVPTILHQYRCRKLFRFLSFFITPGITNPPVHHLEKIISSAGGILEKTRRSLESIKETPASSYFIISCPEEHNLYDDLLDIPNVVYLPEFITCSLLAQKVQTHMFKIEMTAQN</sequence>
<feature type="domain" description="RING-type" evidence="9">
    <location>
        <begin position="4"/>
        <end position="47"/>
    </location>
</feature>
<keyword evidence="12" id="KW-1185">Reference proteome</keyword>
<dbReference type="Proteomes" id="UP000478052">
    <property type="component" value="Unassembled WGS sequence"/>
</dbReference>
<evidence type="ECO:0000313" key="11">
    <source>
        <dbReference type="EMBL" id="KAF0768763.1"/>
    </source>
</evidence>
<dbReference type="SUPFAM" id="SSF52113">
    <property type="entry name" value="BRCT domain"/>
    <property type="match status" value="2"/>
</dbReference>
<keyword evidence="3 8" id="KW-0863">Zinc-finger</keyword>
<dbReference type="GO" id="GO:0044666">
    <property type="term" value="C:MLL3/4 complex"/>
    <property type="evidence" value="ECO:0007669"/>
    <property type="project" value="TreeGrafter"/>
</dbReference>